<evidence type="ECO:0000256" key="1">
    <source>
        <dbReference type="SAM" id="MobiDB-lite"/>
    </source>
</evidence>
<proteinExistence type="predicted"/>
<dbReference type="Proteomes" id="UP000614741">
    <property type="component" value="Unassembled WGS sequence"/>
</dbReference>
<evidence type="ECO:0000313" key="3">
    <source>
        <dbReference type="Proteomes" id="UP000614741"/>
    </source>
</evidence>
<name>A0ABQ4DRT1_9CELL</name>
<feature type="region of interest" description="Disordered" evidence="1">
    <location>
        <begin position="1"/>
        <end position="58"/>
    </location>
</feature>
<organism evidence="2 3">
    <name type="scientific">Cellulomonas phragmiteti</name>
    <dbReference type="NCBI Taxonomy" id="478780"/>
    <lineage>
        <taxon>Bacteria</taxon>
        <taxon>Bacillati</taxon>
        <taxon>Actinomycetota</taxon>
        <taxon>Actinomycetes</taxon>
        <taxon>Micrococcales</taxon>
        <taxon>Cellulomonadaceae</taxon>
        <taxon>Cellulomonas</taxon>
    </lineage>
</organism>
<gene>
    <name evidence="2" type="ORF">Cph01nite_34690</name>
</gene>
<protein>
    <submittedName>
        <fullName evidence="2">Uncharacterized protein</fullName>
    </submittedName>
</protein>
<keyword evidence="3" id="KW-1185">Reference proteome</keyword>
<accession>A0ABQ4DRT1</accession>
<dbReference type="RefSeq" id="WP_203676072.1">
    <property type="nucleotide sequence ID" value="NZ_BONP01000034.1"/>
</dbReference>
<evidence type="ECO:0000313" key="2">
    <source>
        <dbReference type="EMBL" id="GIG41707.1"/>
    </source>
</evidence>
<comment type="caution">
    <text evidence="2">The sequence shown here is derived from an EMBL/GenBank/DDBJ whole genome shotgun (WGS) entry which is preliminary data.</text>
</comment>
<dbReference type="EMBL" id="BONP01000034">
    <property type="protein sequence ID" value="GIG41707.1"/>
    <property type="molecule type" value="Genomic_DNA"/>
</dbReference>
<sequence>MSEDTVHPASQRPETQDPENQPLPGGQGPEGQPSPGDNQDTGTRRLYPSDPTGDDPTP</sequence>
<reference evidence="2 3" key="1">
    <citation type="submission" date="2021-01" db="EMBL/GenBank/DDBJ databases">
        <title>Whole genome shotgun sequence of Cellulomonas phragmiteti NBRC 110785.</title>
        <authorList>
            <person name="Komaki H."/>
            <person name="Tamura T."/>
        </authorList>
    </citation>
    <scope>NUCLEOTIDE SEQUENCE [LARGE SCALE GENOMIC DNA]</scope>
    <source>
        <strain evidence="2 3">NBRC 110785</strain>
    </source>
</reference>